<dbReference type="AlphaFoldDB" id="A0A5E4M3Y2"/>
<protein>
    <submittedName>
        <fullName evidence="6">Armadillo-type fold,RNA polymerase II assembly factor Rtp1, C-terminal,Armadillo-like helical</fullName>
    </submittedName>
</protein>
<feature type="domain" description="TANGO6 N-terminal" evidence="5">
    <location>
        <begin position="64"/>
        <end position="217"/>
    </location>
</feature>
<evidence type="ECO:0000259" key="3">
    <source>
        <dbReference type="Pfam" id="PF10363"/>
    </source>
</evidence>
<feature type="domain" description="TANGO6 HEAT repeat" evidence="4">
    <location>
        <begin position="233"/>
        <end position="426"/>
    </location>
</feature>
<proteinExistence type="inferred from homology"/>
<evidence type="ECO:0000256" key="1">
    <source>
        <dbReference type="ARBA" id="ARBA00005724"/>
    </source>
</evidence>
<dbReference type="OrthoDB" id="39591at2759"/>
<organism evidence="6 7">
    <name type="scientific">Cinara cedri</name>
    <dbReference type="NCBI Taxonomy" id="506608"/>
    <lineage>
        <taxon>Eukaryota</taxon>
        <taxon>Metazoa</taxon>
        <taxon>Ecdysozoa</taxon>
        <taxon>Arthropoda</taxon>
        <taxon>Hexapoda</taxon>
        <taxon>Insecta</taxon>
        <taxon>Pterygota</taxon>
        <taxon>Neoptera</taxon>
        <taxon>Paraneoptera</taxon>
        <taxon>Hemiptera</taxon>
        <taxon>Sternorrhyncha</taxon>
        <taxon>Aphidomorpha</taxon>
        <taxon>Aphidoidea</taxon>
        <taxon>Aphididae</taxon>
        <taxon>Lachninae</taxon>
        <taxon>Cinara</taxon>
    </lineage>
</organism>
<dbReference type="InterPro" id="IPR011989">
    <property type="entry name" value="ARM-like"/>
</dbReference>
<reference evidence="6 7" key="1">
    <citation type="submission" date="2019-08" db="EMBL/GenBank/DDBJ databases">
        <authorList>
            <person name="Alioto T."/>
            <person name="Alioto T."/>
            <person name="Gomez Garrido J."/>
        </authorList>
    </citation>
    <scope>NUCLEOTIDE SEQUENCE [LARGE SCALE GENOMIC DNA]</scope>
</reference>
<feature type="domain" description="RNA polymerase II assembly factor Rtp1 C-terminal" evidence="3">
    <location>
        <begin position="613"/>
        <end position="722"/>
    </location>
</feature>
<name>A0A5E4M3Y2_9HEMI</name>
<keyword evidence="7" id="KW-1185">Reference proteome</keyword>
<sequence length="865" mass="100064">MDVQNIINSMLKLISSGDLLLESNSDENQDQNIRFSNILKIIEELYHLKNVLSNLSSNDDTDIILSVSQCAAITKCIDFIVLSGFIPCLIPSIWNSFENKQNNLSQFKKGISPNKNYEDLKFIINSFFDLIKLPILKRIIIAKHANVLLAGLCQLCLFPIVKPGTEIAVQNAIDELKYEQLVTEQQQFKTILKLLILKDRDPLVIRELIFIFGNKKCNKHLKLGLGKLFSDLLLEPNGIQTFLKVACDLIGEKSQNFCQHGLQEWSNLIHSYYTKSKIKYIQYIKPQIWELLQSNTKLYRFEFKSIAVFCIHLISIENYNDFLTYYINPVNDLMKRSKLVKEENTSVSQCIEDLHTLFYLFRNEMWCLDPKLLTHIAVTIYNIYMATLHSLYYLKSKLEDLIFLILVHFSNCKDHLKLIVFSQYQIDIEYDGENIKIKYIERENQLHLESEINLILDLINKRQDKKLMKTLFLTFLDMYTCITSNEYTIMEKLFIVKGIHHLIENDDVQNSISTETKVVLNLVKSILKENSKEKIIDIQIFSIVLVVLGCVLENIDEQYISELDCLVDYLQKIGEVVEDHTFKTMVFDMQKKIKQVQNNCPKNRIENQRTIDDVLIDARDPLLPCRSHALIELKKMINSGNKTVLTKKSEILIIIQENLKNSDSYLYMSAIFTLSSFCSFYPNDILAILCEQYSMPKNYNHSPETRLKIGEVLMKTVKLLNEITPSYKNLLLNTFMAGVRDDDHLVRASSLSNLADICRLLRYSLGSIVAEIVNCADNVLRYDPAIEPRRAAVLLLQMIIEGGNSELLEILTGSIKDIYQILKFQYQSDRDATIKLHAQVAIEKLNDIMKSLVLNEKNSMQTYLK</sequence>
<evidence type="ECO:0000259" key="4">
    <source>
        <dbReference type="Pfam" id="PF23565"/>
    </source>
</evidence>
<dbReference type="InterPro" id="IPR039600">
    <property type="entry name" value="TANGO6/Rtp1"/>
</dbReference>
<dbReference type="InterPro" id="IPR057407">
    <property type="entry name" value="HEAT_TANGO6"/>
</dbReference>
<evidence type="ECO:0000313" key="6">
    <source>
        <dbReference type="EMBL" id="VVC25878.1"/>
    </source>
</evidence>
<dbReference type="Pfam" id="PF10363">
    <property type="entry name" value="RTP1_C1"/>
    <property type="match status" value="1"/>
</dbReference>
<dbReference type="Pfam" id="PF25267">
    <property type="entry name" value="TANGO6_N"/>
    <property type="match status" value="1"/>
</dbReference>
<comment type="similarity">
    <text evidence="1">Belongs to the Tango6 family.</text>
</comment>
<dbReference type="Pfam" id="PF23565">
    <property type="entry name" value="ARM_TANGO6"/>
    <property type="match status" value="1"/>
</dbReference>
<accession>A0A5E4M3Y2</accession>
<dbReference type="PANTHER" id="PTHR20959">
    <property type="entry name" value="TRANSPORT AND GOLGI ORGANIZATION PROTEIN 6 FAMILY MEMBER"/>
    <property type="match status" value="1"/>
</dbReference>
<dbReference type="PANTHER" id="PTHR20959:SF1">
    <property type="entry name" value="TRANSPORT AND GOLGI ORGANIZATION PROTEIN 6 HOMOLOG"/>
    <property type="match status" value="1"/>
</dbReference>
<dbReference type="EMBL" id="CABPRJ010000021">
    <property type="protein sequence ID" value="VVC25878.1"/>
    <property type="molecule type" value="Genomic_DNA"/>
</dbReference>
<dbReference type="InterPro" id="IPR057347">
    <property type="entry name" value="TANGO6_N"/>
</dbReference>
<evidence type="ECO:0000259" key="2">
    <source>
        <dbReference type="Pfam" id="PF10304"/>
    </source>
</evidence>
<gene>
    <name evidence="6" type="ORF">CINCED_3A006193</name>
</gene>
<dbReference type="Proteomes" id="UP000325440">
    <property type="component" value="Unassembled WGS sequence"/>
</dbReference>
<dbReference type="GO" id="GO:0009306">
    <property type="term" value="P:protein secretion"/>
    <property type="evidence" value="ECO:0007669"/>
    <property type="project" value="TreeGrafter"/>
</dbReference>
<evidence type="ECO:0000259" key="5">
    <source>
        <dbReference type="Pfam" id="PF25267"/>
    </source>
</evidence>
<dbReference type="SUPFAM" id="SSF48371">
    <property type="entry name" value="ARM repeat"/>
    <property type="match status" value="1"/>
</dbReference>
<dbReference type="InterPro" id="IPR019451">
    <property type="entry name" value="Rtp1_C1"/>
</dbReference>
<feature type="domain" description="RNA polymerase II assembly factor Rtp1 C-terminal" evidence="2">
    <location>
        <begin position="815"/>
        <end position="846"/>
    </location>
</feature>
<dbReference type="Gene3D" id="1.25.10.10">
    <property type="entry name" value="Leucine-rich Repeat Variant"/>
    <property type="match status" value="1"/>
</dbReference>
<dbReference type="Pfam" id="PF10304">
    <property type="entry name" value="RTP1_C2"/>
    <property type="match status" value="1"/>
</dbReference>
<dbReference type="InterPro" id="IPR019414">
    <property type="entry name" value="Rtp1_C2"/>
</dbReference>
<dbReference type="InterPro" id="IPR016024">
    <property type="entry name" value="ARM-type_fold"/>
</dbReference>
<evidence type="ECO:0000313" key="7">
    <source>
        <dbReference type="Proteomes" id="UP000325440"/>
    </source>
</evidence>